<accession>A0ABM3RET3</accession>
<dbReference type="RefSeq" id="XP_056694119.1">
    <property type="nucleotide sequence ID" value="XM_056838141.1"/>
</dbReference>
<dbReference type="GeneID" id="130469187"/>
<sequence>MEKVGGRGLKTSRNFKMIEKLTGKLDAAGYISNELQSETKHARGNSRMNEPLVARSCLFGLMLVWKSFSDIEVRDALLCIEKLFFVLLKVLVPTLVICIIVALGSCHSYADLKVFFLLFF</sequence>
<evidence type="ECO:0000256" key="1">
    <source>
        <dbReference type="SAM" id="Phobius"/>
    </source>
</evidence>
<keyword evidence="1" id="KW-0812">Transmembrane</keyword>
<proteinExistence type="predicted"/>
<keyword evidence="1" id="KW-1133">Transmembrane helix</keyword>
<name>A0ABM3RET3_SPIOL</name>
<gene>
    <name evidence="3" type="primary">LOC130469187</name>
</gene>
<dbReference type="Proteomes" id="UP000813463">
    <property type="component" value="Chromosome 3"/>
</dbReference>
<evidence type="ECO:0000313" key="2">
    <source>
        <dbReference type="Proteomes" id="UP000813463"/>
    </source>
</evidence>
<reference evidence="2" key="1">
    <citation type="journal article" date="2021" name="Nat. Commun.">
        <title>Genomic analyses provide insights into spinach domestication and the genetic basis of agronomic traits.</title>
        <authorList>
            <person name="Cai X."/>
            <person name="Sun X."/>
            <person name="Xu C."/>
            <person name="Sun H."/>
            <person name="Wang X."/>
            <person name="Ge C."/>
            <person name="Zhang Z."/>
            <person name="Wang Q."/>
            <person name="Fei Z."/>
            <person name="Jiao C."/>
            <person name="Wang Q."/>
        </authorList>
    </citation>
    <scope>NUCLEOTIDE SEQUENCE [LARGE SCALE GENOMIC DNA]</scope>
    <source>
        <strain evidence="2">cv. Varoflay</strain>
    </source>
</reference>
<organism evidence="2 3">
    <name type="scientific">Spinacia oleracea</name>
    <name type="common">Spinach</name>
    <dbReference type="NCBI Taxonomy" id="3562"/>
    <lineage>
        <taxon>Eukaryota</taxon>
        <taxon>Viridiplantae</taxon>
        <taxon>Streptophyta</taxon>
        <taxon>Embryophyta</taxon>
        <taxon>Tracheophyta</taxon>
        <taxon>Spermatophyta</taxon>
        <taxon>Magnoliopsida</taxon>
        <taxon>eudicotyledons</taxon>
        <taxon>Gunneridae</taxon>
        <taxon>Pentapetalae</taxon>
        <taxon>Caryophyllales</taxon>
        <taxon>Chenopodiaceae</taxon>
        <taxon>Chenopodioideae</taxon>
        <taxon>Anserineae</taxon>
        <taxon>Spinacia</taxon>
    </lineage>
</organism>
<evidence type="ECO:0000313" key="3">
    <source>
        <dbReference type="RefSeq" id="XP_056694119.1"/>
    </source>
</evidence>
<reference evidence="3" key="2">
    <citation type="submission" date="2025-08" db="UniProtKB">
        <authorList>
            <consortium name="RefSeq"/>
        </authorList>
    </citation>
    <scope>IDENTIFICATION</scope>
    <source>
        <tissue evidence="3">Leaf</tissue>
    </source>
</reference>
<keyword evidence="1" id="KW-0472">Membrane</keyword>
<feature type="transmembrane region" description="Helical" evidence="1">
    <location>
        <begin position="83"/>
        <end position="103"/>
    </location>
</feature>
<keyword evidence="2" id="KW-1185">Reference proteome</keyword>
<protein>
    <submittedName>
        <fullName evidence="3">Uncharacterized protein isoform X2</fullName>
    </submittedName>
</protein>